<dbReference type="InterPro" id="IPR058678">
    <property type="entry name" value="ARM_PUB"/>
</dbReference>
<dbReference type="SUPFAM" id="SSF48371">
    <property type="entry name" value="ARM repeat"/>
    <property type="match status" value="1"/>
</dbReference>
<dbReference type="GO" id="GO:0061630">
    <property type="term" value="F:ubiquitin protein ligase activity"/>
    <property type="evidence" value="ECO:0007669"/>
    <property type="project" value="UniProtKB-EC"/>
</dbReference>
<dbReference type="GeneID" id="111005810"/>
<evidence type="ECO:0000256" key="5">
    <source>
        <dbReference type="ARBA" id="ARBA00022679"/>
    </source>
</evidence>
<reference evidence="12" key="1">
    <citation type="submission" date="2025-08" db="UniProtKB">
        <authorList>
            <consortium name="RefSeq"/>
        </authorList>
    </citation>
    <scope>IDENTIFICATION</scope>
    <source>
        <strain evidence="12">OHB3-1</strain>
    </source>
</reference>
<dbReference type="RefSeq" id="XP_022133137.1">
    <property type="nucleotide sequence ID" value="XM_022277445.1"/>
</dbReference>
<evidence type="ECO:0000259" key="10">
    <source>
        <dbReference type="Pfam" id="PF25598"/>
    </source>
</evidence>
<dbReference type="Gene3D" id="1.25.10.10">
    <property type="entry name" value="Leucine-rich Repeat Variant"/>
    <property type="match status" value="1"/>
</dbReference>
<evidence type="ECO:0000256" key="9">
    <source>
        <dbReference type="SAM" id="MobiDB-lite"/>
    </source>
</evidence>
<evidence type="ECO:0000256" key="4">
    <source>
        <dbReference type="ARBA" id="ARBA00012483"/>
    </source>
</evidence>
<comment type="catalytic activity">
    <reaction evidence="1">
        <text>S-ubiquitinyl-[E2 ubiquitin-conjugating enzyme]-L-cysteine + [acceptor protein]-L-lysine = [E2 ubiquitin-conjugating enzyme]-L-cysteine + N(6)-ubiquitinyl-[acceptor protein]-L-lysine.</text>
        <dbReference type="EC" id="2.3.2.27"/>
    </reaction>
</comment>
<dbReference type="KEGG" id="mcha:111005810"/>
<feature type="repeat" description="ARM" evidence="8">
    <location>
        <begin position="351"/>
        <end position="393"/>
    </location>
</feature>
<keyword evidence="7" id="KW-0833">Ubl conjugation pathway</keyword>
<dbReference type="Pfam" id="PF25598">
    <property type="entry name" value="ARM_PUB"/>
    <property type="match status" value="1"/>
</dbReference>
<evidence type="ECO:0000313" key="12">
    <source>
        <dbReference type="RefSeq" id="XP_022133137.1"/>
    </source>
</evidence>
<feature type="domain" description="U-box" evidence="10">
    <location>
        <begin position="311"/>
        <end position="589"/>
    </location>
</feature>
<feature type="repeat" description="ARM" evidence="8">
    <location>
        <begin position="474"/>
        <end position="515"/>
    </location>
</feature>
<dbReference type="GO" id="GO:0016567">
    <property type="term" value="P:protein ubiquitination"/>
    <property type="evidence" value="ECO:0007669"/>
    <property type="project" value="UniProtKB-ARBA"/>
</dbReference>
<dbReference type="PANTHER" id="PTHR23315:SF7">
    <property type="entry name" value="U-BOX DOMAIN-CONTAINING PROTEIN 4"/>
    <property type="match status" value="1"/>
</dbReference>
<evidence type="ECO:0000256" key="3">
    <source>
        <dbReference type="ARBA" id="ARBA00004906"/>
    </source>
</evidence>
<dbReference type="PROSITE" id="PS50176">
    <property type="entry name" value="ARM_REPEAT"/>
    <property type="match status" value="2"/>
</dbReference>
<feature type="compositionally biased region" description="Polar residues" evidence="9">
    <location>
        <begin position="223"/>
        <end position="234"/>
    </location>
</feature>
<protein>
    <recommendedName>
        <fullName evidence="4">RING-type E3 ubiquitin transferase</fullName>
        <ecNumber evidence="4">2.3.2.27</ecNumber>
    </recommendedName>
</protein>
<comment type="function">
    <text evidence="2">Functions as an E3 ubiquitin ligase.</text>
</comment>
<dbReference type="PANTHER" id="PTHR23315">
    <property type="entry name" value="U BOX DOMAIN-CONTAINING"/>
    <property type="match status" value="1"/>
</dbReference>
<proteinExistence type="predicted"/>
<name>A0A6J1BVT4_MOMCH</name>
<keyword evidence="11" id="KW-1185">Reference proteome</keyword>
<keyword evidence="6" id="KW-0677">Repeat</keyword>
<sequence length="594" mass="64190">MEILALEKLKKNAEQVRTTGEAEHIGEMLPITHTHEHVIVLKKSQSCSSVPISDTMITPSYSRKAQISSLSNNVKLIDSKFENLNQSCHLRHRDSGKLKEFSSFARSREYQKTPPESTLSVGVTQENFNLGDGNHLPARPYSQLVNSPHVVAQSVEKLDFGGFSISSSEDYHNLNEDNMDISSDHLVSLYRTDRPNVTDEKSHVHDFAFSASNANPTFAQVVSRDSNDTTSPVSSVGPAGLTMDTSEEVKSEPPASMTPSISQVEPEFPLRLSVERTQSDIIGQQPHKLPEIVCSSVIEPRSDLGGTEAGVQKLVEDLNSNSLETVRAAIAELRSIAKLNNENRIMIAELGAMSFLVKFLYSTDAIIQEHAVTTLLNLSICSDLKIAIAQANAIEPLIRVLDTGSPEAKENSAATLFSLSMVEENKVKIGRSGAIGPLVELLGNGTPRGKKDATTALFYLSMIPENKVKIVQAGAVKHLVDLMDPSVGMVDKAVAVLANLATIQEGKIEIGGDGGIPVLVEAIELGSARGKENAAAALLRICLTSKKFCIVALQEGVIPPLVSLVQSGTRRAKDKAQELLNVLSKHMHSTVGKN</sequence>
<evidence type="ECO:0000256" key="1">
    <source>
        <dbReference type="ARBA" id="ARBA00000900"/>
    </source>
</evidence>
<dbReference type="EC" id="2.3.2.27" evidence="4"/>
<dbReference type="InterPro" id="IPR011989">
    <property type="entry name" value="ARM-like"/>
</dbReference>
<evidence type="ECO:0000256" key="8">
    <source>
        <dbReference type="PROSITE-ProRule" id="PRU00259"/>
    </source>
</evidence>
<dbReference type="OrthoDB" id="7537227at2759"/>
<keyword evidence="5" id="KW-0808">Transferase</keyword>
<gene>
    <name evidence="12" type="primary">LOC111005810</name>
</gene>
<comment type="pathway">
    <text evidence="3">Protein modification; protein ubiquitination.</text>
</comment>
<feature type="region of interest" description="Disordered" evidence="9">
    <location>
        <begin position="223"/>
        <end position="264"/>
    </location>
</feature>
<evidence type="ECO:0000256" key="2">
    <source>
        <dbReference type="ARBA" id="ARBA00003861"/>
    </source>
</evidence>
<evidence type="ECO:0000313" key="11">
    <source>
        <dbReference type="Proteomes" id="UP000504603"/>
    </source>
</evidence>
<evidence type="ECO:0000256" key="6">
    <source>
        <dbReference type="ARBA" id="ARBA00022737"/>
    </source>
</evidence>
<dbReference type="Proteomes" id="UP000504603">
    <property type="component" value="Unplaced"/>
</dbReference>
<accession>A0A6J1BVT4</accession>
<dbReference type="AlphaFoldDB" id="A0A6J1BVT4"/>
<dbReference type="FunFam" id="1.25.10.10:FF:000082">
    <property type="entry name" value="RING-type E3 ubiquitin transferase"/>
    <property type="match status" value="1"/>
</dbReference>
<dbReference type="InterPro" id="IPR000225">
    <property type="entry name" value="Armadillo"/>
</dbReference>
<organism evidence="11 12">
    <name type="scientific">Momordica charantia</name>
    <name type="common">Bitter gourd</name>
    <name type="synonym">Balsam pear</name>
    <dbReference type="NCBI Taxonomy" id="3673"/>
    <lineage>
        <taxon>Eukaryota</taxon>
        <taxon>Viridiplantae</taxon>
        <taxon>Streptophyta</taxon>
        <taxon>Embryophyta</taxon>
        <taxon>Tracheophyta</taxon>
        <taxon>Spermatophyta</taxon>
        <taxon>Magnoliopsida</taxon>
        <taxon>eudicotyledons</taxon>
        <taxon>Gunneridae</taxon>
        <taxon>Pentapetalae</taxon>
        <taxon>rosids</taxon>
        <taxon>fabids</taxon>
        <taxon>Cucurbitales</taxon>
        <taxon>Cucurbitaceae</taxon>
        <taxon>Momordiceae</taxon>
        <taxon>Momordica</taxon>
    </lineage>
</organism>
<dbReference type="SMART" id="SM00185">
    <property type="entry name" value="ARM"/>
    <property type="match status" value="5"/>
</dbReference>
<evidence type="ECO:0000256" key="7">
    <source>
        <dbReference type="ARBA" id="ARBA00022786"/>
    </source>
</evidence>
<dbReference type="InterPro" id="IPR016024">
    <property type="entry name" value="ARM-type_fold"/>
</dbReference>